<keyword evidence="2" id="KW-1185">Reference proteome</keyword>
<evidence type="ECO:0000313" key="2">
    <source>
        <dbReference type="Proteomes" id="UP000317171"/>
    </source>
</evidence>
<organism evidence="1 2">
    <name type="scientific">Gimesia alba</name>
    <dbReference type="NCBI Taxonomy" id="2527973"/>
    <lineage>
        <taxon>Bacteria</taxon>
        <taxon>Pseudomonadati</taxon>
        <taxon>Planctomycetota</taxon>
        <taxon>Planctomycetia</taxon>
        <taxon>Planctomycetales</taxon>
        <taxon>Planctomycetaceae</taxon>
        <taxon>Gimesia</taxon>
    </lineage>
</organism>
<dbReference type="Proteomes" id="UP000317171">
    <property type="component" value="Chromosome"/>
</dbReference>
<reference evidence="1 2" key="1">
    <citation type="submission" date="2019-02" db="EMBL/GenBank/DDBJ databases">
        <title>Deep-cultivation of Planctomycetes and their phenomic and genomic characterization uncovers novel biology.</title>
        <authorList>
            <person name="Wiegand S."/>
            <person name="Jogler M."/>
            <person name="Boedeker C."/>
            <person name="Pinto D."/>
            <person name="Vollmers J."/>
            <person name="Rivas-Marin E."/>
            <person name="Kohn T."/>
            <person name="Peeters S.H."/>
            <person name="Heuer A."/>
            <person name="Rast P."/>
            <person name="Oberbeckmann S."/>
            <person name="Bunk B."/>
            <person name="Jeske O."/>
            <person name="Meyerdierks A."/>
            <person name="Storesund J.E."/>
            <person name="Kallscheuer N."/>
            <person name="Luecker S."/>
            <person name="Lage O.M."/>
            <person name="Pohl T."/>
            <person name="Merkel B.J."/>
            <person name="Hornburger P."/>
            <person name="Mueller R.-W."/>
            <person name="Bruemmer F."/>
            <person name="Labrenz M."/>
            <person name="Spormann A.M."/>
            <person name="Op den Camp H."/>
            <person name="Overmann J."/>
            <person name="Amann R."/>
            <person name="Jetten M.S.M."/>
            <person name="Mascher T."/>
            <person name="Medema M.H."/>
            <person name="Devos D.P."/>
            <person name="Kaster A.-K."/>
            <person name="Ovreas L."/>
            <person name="Rohde M."/>
            <person name="Galperin M.Y."/>
            <person name="Jogler C."/>
        </authorList>
    </citation>
    <scope>NUCLEOTIDE SEQUENCE [LARGE SCALE GENOMIC DNA]</scope>
    <source>
        <strain evidence="1 2">Pan241w</strain>
    </source>
</reference>
<accession>A0A517R9E2</accession>
<gene>
    <name evidence="1" type="ORF">Pan241w_05590</name>
</gene>
<dbReference type="EMBL" id="CP036269">
    <property type="protein sequence ID" value="QDT40502.1"/>
    <property type="molecule type" value="Genomic_DNA"/>
</dbReference>
<sequence length="200" mass="21984">MSWLKSLFFKHTLNLFRLVFAPIVRRCSFAFKWNQTTKTIAGLSASIFSMMALLSFFSSLEEPAALSEPETISPELGASDELSMEFGLDASLPLQELETESSVSSSFENPIQPTSVIRTVSVEQAVGTAQNDGGVYHAVGQQNGEQRVMQVAGEYPVYISRENQPGSQSQPVNDGAAWLTGEIEEIDDLPVNGSFRRLRN</sequence>
<evidence type="ECO:0000313" key="1">
    <source>
        <dbReference type="EMBL" id="QDT40502.1"/>
    </source>
</evidence>
<dbReference type="OrthoDB" id="268208at2"/>
<dbReference type="RefSeq" id="WP_145210571.1">
    <property type="nucleotide sequence ID" value="NZ_CP036269.1"/>
</dbReference>
<proteinExistence type="predicted"/>
<dbReference type="KEGG" id="gaz:Pan241w_05590"/>
<name>A0A517R9E2_9PLAN</name>
<dbReference type="AlphaFoldDB" id="A0A517R9E2"/>
<protein>
    <submittedName>
        <fullName evidence="1">Uncharacterized protein</fullName>
    </submittedName>
</protein>